<evidence type="ECO:0000313" key="1">
    <source>
        <dbReference type="EMBL" id="MBO8440121.1"/>
    </source>
</evidence>
<name>A0A940DKJ2_9BACT</name>
<sequence length="116" mass="13435">MSKEEDFIEFDDSEAISFIMEHLPEELKGQVSEDDVQYVLDLVCDYYEDNNLMDDDDDDVDSTVSEATIAEDDMFNYIWRTIRKERTVDLSEDALSAILDGEYEYGKSIGIYTEEA</sequence>
<comment type="caution">
    <text evidence="1">The sequence shown here is derived from an EMBL/GenBank/DDBJ whole genome shotgun (WGS) entry which is preliminary data.</text>
</comment>
<reference evidence="1" key="2">
    <citation type="journal article" date="2021" name="PeerJ">
        <title>Extensive microbial diversity within the chicken gut microbiome revealed by metagenomics and culture.</title>
        <authorList>
            <person name="Gilroy R."/>
            <person name="Ravi A."/>
            <person name="Getino M."/>
            <person name="Pursley I."/>
            <person name="Horton D.L."/>
            <person name="Alikhan N.F."/>
            <person name="Baker D."/>
            <person name="Gharbi K."/>
            <person name="Hall N."/>
            <person name="Watson M."/>
            <person name="Adriaenssens E.M."/>
            <person name="Foster-Nyarko E."/>
            <person name="Jarju S."/>
            <person name="Secka A."/>
            <person name="Antonio M."/>
            <person name="Oren A."/>
            <person name="Chaudhuri R.R."/>
            <person name="La Ragione R."/>
            <person name="Hildebrand F."/>
            <person name="Pallen M.J."/>
        </authorList>
    </citation>
    <scope>NUCLEOTIDE SEQUENCE</scope>
    <source>
        <strain evidence="1">3924</strain>
    </source>
</reference>
<gene>
    <name evidence="1" type="ORF">IAC51_05660</name>
</gene>
<organism evidence="1 2">
    <name type="scientific">Candidatus Aphodosoma intestinipullorum</name>
    <dbReference type="NCBI Taxonomy" id="2840674"/>
    <lineage>
        <taxon>Bacteria</taxon>
        <taxon>Pseudomonadati</taxon>
        <taxon>Bacteroidota</taxon>
        <taxon>Bacteroidia</taxon>
        <taxon>Bacteroidales</taxon>
        <taxon>Candidatus Aphodosoma</taxon>
    </lineage>
</organism>
<protein>
    <submittedName>
        <fullName evidence="1">Uncharacterized protein</fullName>
    </submittedName>
</protein>
<reference evidence="1" key="1">
    <citation type="submission" date="2020-10" db="EMBL/GenBank/DDBJ databases">
        <authorList>
            <person name="Gilroy R."/>
        </authorList>
    </citation>
    <scope>NUCLEOTIDE SEQUENCE</scope>
    <source>
        <strain evidence="1">3924</strain>
    </source>
</reference>
<dbReference type="Proteomes" id="UP000712007">
    <property type="component" value="Unassembled WGS sequence"/>
</dbReference>
<proteinExistence type="predicted"/>
<dbReference type="AlphaFoldDB" id="A0A940DKJ2"/>
<accession>A0A940DKJ2</accession>
<evidence type="ECO:0000313" key="2">
    <source>
        <dbReference type="Proteomes" id="UP000712007"/>
    </source>
</evidence>
<dbReference type="EMBL" id="JADIMV010000099">
    <property type="protein sequence ID" value="MBO8440121.1"/>
    <property type="molecule type" value="Genomic_DNA"/>
</dbReference>